<keyword evidence="5" id="KW-1185">Reference proteome</keyword>
<dbReference type="SUPFAM" id="SSF55550">
    <property type="entry name" value="SH2 domain"/>
    <property type="match status" value="1"/>
</dbReference>
<dbReference type="GO" id="GO:0005096">
    <property type="term" value="F:GTPase activator activity"/>
    <property type="evidence" value="ECO:0007669"/>
    <property type="project" value="UniProtKB-KW"/>
</dbReference>
<dbReference type="InterPro" id="IPR036860">
    <property type="entry name" value="SH2_dom_sf"/>
</dbReference>
<dbReference type="InterPro" id="IPR051854">
    <property type="entry name" value="Rho-type_GAP"/>
</dbReference>
<feature type="domain" description="SH2" evidence="3">
    <location>
        <begin position="78"/>
        <end position="115"/>
    </location>
</feature>
<evidence type="ECO:0000256" key="2">
    <source>
        <dbReference type="PROSITE-ProRule" id="PRU00191"/>
    </source>
</evidence>
<evidence type="ECO:0000256" key="1">
    <source>
        <dbReference type="ARBA" id="ARBA00022468"/>
    </source>
</evidence>
<reference evidence="4" key="1">
    <citation type="submission" date="2025-08" db="UniProtKB">
        <authorList>
            <consortium name="Ensembl"/>
        </authorList>
    </citation>
    <scope>IDENTIFICATION</scope>
</reference>
<reference evidence="4" key="2">
    <citation type="submission" date="2025-09" db="UniProtKB">
        <authorList>
            <consortium name="Ensembl"/>
        </authorList>
    </citation>
    <scope>IDENTIFICATION</scope>
</reference>
<evidence type="ECO:0000313" key="5">
    <source>
        <dbReference type="Proteomes" id="UP000694410"/>
    </source>
</evidence>
<accession>A0A8C0VUM0</accession>
<name>A0A8C0VUM0_CYACU</name>
<dbReference type="PANTHER" id="PTHR46075:SF1">
    <property type="entry name" value="N-CHIMAERIN"/>
    <property type="match status" value="1"/>
</dbReference>
<dbReference type="InterPro" id="IPR000980">
    <property type="entry name" value="SH2"/>
</dbReference>
<dbReference type="Proteomes" id="UP000694410">
    <property type="component" value="Unplaced"/>
</dbReference>
<dbReference type="AlphaFoldDB" id="A0A8C0VUM0"/>
<gene>
    <name evidence="4" type="primary">CHN1</name>
</gene>
<dbReference type="Pfam" id="PF00017">
    <property type="entry name" value="SH2"/>
    <property type="match status" value="1"/>
</dbReference>
<evidence type="ECO:0000313" key="4">
    <source>
        <dbReference type="Ensembl" id="ENSCCEP00000026926.1"/>
    </source>
</evidence>
<dbReference type="PROSITE" id="PS50001">
    <property type="entry name" value="SH2"/>
    <property type="match status" value="1"/>
</dbReference>
<protein>
    <submittedName>
        <fullName evidence="4">Chimerin 1</fullName>
    </submittedName>
</protein>
<dbReference type="Ensembl" id="ENSCCET00000039943.1">
    <property type="protein sequence ID" value="ENSCCEP00000026926.1"/>
    <property type="gene ID" value="ENSCCEG00000023552.1"/>
</dbReference>
<keyword evidence="2" id="KW-0727">SH2 domain</keyword>
<dbReference type="Gene3D" id="3.30.505.10">
    <property type="entry name" value="SH2 domain"/>
    <property type="match status" value="1"/>
</dbReference>
<evidence type="ECO:0000259" key="3">
    <source>
        <dbReference type="PROSITE" id="PS50001"/>
    </source>
</evidence>
<organism evidence="4 5">
    <name type="scientific">Cyanistes caeruleus</name>
    <name type="common">Eurasian blue tit</name>
    <name type="synonym">Parus caeruleus</name>
    <dbReference type="NCBI Taxonomy" id="156563"/>
    <lineage>
        <taxon>Eukaryota</taxon>
        <taxon>Metazoa</taxon>
        <taxon>Chordata</taxon>
        <taxon>Craniata</taxon>
        <taxon>Vertebrata</taxon>
        <taxon>Euteleostomi</taxon>
        <taxon>Archelosauria</taxon>
        <taxon>Archosauria</taxon>
        <taxon>Dinosauria</taxon>
        <taxon>Saurischia</taxon>
        <taxon>Theropoda</taxon>
        <taxon>Coelurosauria</taxon>
        <taxon>Aves</taxon>
        <taxon>Neognathae</taxon>
        <taxon>Neoaves</taxon>
        <taxon>Telluraves</taxon>
        <taxon>Australaves</taxon>
        <taxon>Passeriformes</taxon>
        <taxon>Paridae</taxon>
        <taxon>Cyanistes</taxon>
    </lineage>
</organism>
<proteinExistence type="predicted"/>
<sequence>EVSLEPRCNIISIILQVFSVLKCFLCNIKIFCFLLDTDEYRPPVWKSYLYQLQQEAPHPRRITCTCEVENRPKYYGREFHGMISREEADQLLSVAEGSYLIRESQRQPGTYTLALSCRWFCWGGRQFSETDGPARPALADVFFLCLCQRAWES</sequence>
<dbReference type="PANTHER" id="PTHR46075">
    <property type="entry name" value="CHIMERIN FAMILY MEMBER"/>
    <property type="match status" value="1"/>
</dbReference>
<keyword evidence="1" id="KW-0343">GTPase activation</keyword>